<gene>
    <name evidence="2" type="ORF">GCM10020221_26780</name>
</gene>
<evidence type="ECO:0000313" key="2">
    <source>
        <dbReference type="EMBL" id="GAA2929616.1"/>
    </source>
</evidence>
<sequence length="153" mass="17521">MLSAHCPPVDDQTIEERLALRMSRQERLRKPDVLFSFVLYEAALRTGVGGPDVMRRQLQCLLDAGELRNVSIQVLLAEHRCHGGLDGPFTIFETDERERYLYVEAPGMNSMFEERGHVNDFSHRFGMYRAQALNCQESAEYIRKLAQGCRSAN</sequence>
<comment type="caution">
    <text evidence="2">The sequence shown here is derived from an EMBL/GenBank/DDBJ whole genome shotgun (WGS) entry which is preliminary data.</text>
</comment>
<feature type="domain" description="DUF5753" evidence="1">
    <location>
        <begin position="4"/>
        <end position="144"/>
    </location>
</feature>
<evidence type="ECO:0000259" key="1">
    <source>
        <dbReference type="Pfam" id="PF19054"/>
    </source>
</evidence>
<keyword evidence="3" id="KW-1185">Reference proteome</keyword>
<evidence type="ECO:0000313" key="3">
    <source>
        <dbReference type="Proteomes" id="UP001501102"/>
    </source>
</evidence>
<dbReference type="EMBL" id="BAAAXZ010000102">
    <property type="protein sequence ID" value="GAA2929616.1"/>
    <property type="molecule type" value="Genomic_DNA"/>
</dbReference>
<accession>A0ABP6JDB8</accession>
<reference evidence="3" key="1">
    <citation type="journal article" date="2019" name="Int. J. Syst. Evol. Microbiol.">
        <title>The Global Catalogue of Microorganisms (GCM) 10K type strain sequencing project: providing services to taxonomists for standard genome sequencing and annotation.</title>
        <authorList>
            <consortium name="The Broad Institute Genomics Platform"/>
            <consortium name="The Broad Institute Genome Sequencing Center for Infectious Disease"/>
            <person name="Wu L."/>
            <person name="Ma J."/>
        </authorList>
    </citation>
    <scope>NUCLEOTIDE SEQUENCE [LARGE SCALE GENOMIC DNA]</scope>
    <source>
        <strain evidence="3">JCM 4087</strain>
    </source>
</reference>
<organism evidence="2 3">
    <name type="scientific">Streptomyces thioluteus</name>
    <dbReference type="NCBI Taxonomy" id="66431"/>
    <lineage>
        <taxon>Bacteria</taxon>
        <taxon>Bacillati</taxon>
        <taxon>Actinomycetota</taxon>
        <taxon>Actinomycetes</taxon>
        <taxon>Kitasatosporales</taxon>
        <taxon>Streptomycetaceae</taxon>
        <taxon>Streptomyces</taxon>
    </lineage>
</organism>
<dbReference type="InterPro" id="IPR043917">
    <property type="entry name" value="DUF5753"/>
</dbReference>
<proteinExistence type="predicted"/>
<name>A0ABP6JDB8_STRTU</name>
<dbReference type="Proteomes" id="UP001501102">
    <property type="component" value="Unassembled WGS sequence"/>
</dbReference>
<dbReference type="Pfam" id="PF19054">
    <property type="entry name" value="DUF5753"/>
    <property type="match status" value="1"/>
</dbReference>
<protein>
    <recommendedName>
        <fullName evidence="1">DUF5753 domain-containing protein</fullName>
    </recommendedName>
</protein>